<evidence type="ECO:0000313" key="4">
    <source>
        <dbReference type="Proteomes" id="UP000594637"/>
    </source>
</evidence>
<accession>A0A7T0LJP2</accession>
<name>A0A7T0LJP2_9ACTO</name>
<evidence type="ECO:0000256" key="2">
    <source>
        <dbReference type="SAM" id="Phobius"/>
    </source>
</evidence>
<evidence type="ECO:0000256" key="1">
    <source>
        <dbReference type="SAM" id="MobiDB-lite"/>
    </source>
</evidence>
<sequence length="507" mass="53530">MERTSLSRAVAQARRGESGAATAVYAGVIVVVVILVGVLAVGMTPVGRDIAAGVHNEICRIFDMSCDSGEQTGQDGQDVGSQSVDPRRPGECVVSSHEDGSSTYVKIGFVKIGSSFGFVTQQEQYYDPETGQIKTRYKVIATDGAALGAETGIGTKGEVGNSGIGADLSLEAGFDVKGGDTWSFDSEAEMNAFIDQYNKYRLQRQMLSGEGAFGSAIYLSMTNGFVDRPRTSDKRSTTLKMEDKGNFDVGLRVGKDNAETGEKSVNLKAGLYAQASLSDVYTHTEDLRPDHKGEFSETVTYSGSIGGGVNAVFAGVGGNGSYKGATTYNYKPGPDGKPVLSSITFSQVTSGDLTWKGGNGPVNSAGGVTGNIEGGTSDRRSHVTETTIEVTDANRAVIAQWQRDSLVTDPTTGATRMLLLPNVLDPSVPYPNNPMAQLLYEKASNTHTTYNVSGDNFSLRGEVALGLKIGGGFSITNEDQNVADSTYLKSPSSPGAPRQRVDNLVCQ</sequence>
<gene>
    <name evidence="3" type="ORF">ID810_09735</name>
</gene>
<dbReference type="AlphaFoldDB" id="A0A7T0LJP2"/>
<dbReference type="RefSeq" id="WP_166857883.1">
    <property type="nucleotide sequence ID" value="NZ_CP063989.1"/>
</dbReference>
<evidence type="ECO:0000313" key="3">
    <source>
        <dbReference type="EMBL" id="QPL05014.1"/>
    </source>
</evidence>
<dbReference type="Proteomes" id="UP000594637">
    <property type="component" value="Chromosome"/>
</dbReference>
<dbReference type="KEGG" id="arep:ID810_09735"/>
<feature type="region of interest" description="Disordered" evidence="1">
    <location>
        <begin position="70"/>
        <end position="96"/>
    </location>
</feature>
<feature type="compositionally biased region" description="Basic and acidic residues" evidence="1">
    <location>
        <begin position="85"/>
        <end position="96"/>
    </location>
</feature>
<feature type="compositionally biased region" description="Polar residues" evidence="1">
    <location>
        <begin position="70"/>
        <end position="84"/>
    </location>
</feature>
<keyword evidence="2" id="KW-0812">Transmembrane</keyword>
<dbReference type="EMBL" id="CP063989">
    <property type="protein sequence ID" value="QPL05014.1"/>
    <property type="molecule type" value="Genomic_DNA"/>
</dbReference>
<feature type="region of interest" description="Disordered" evidence="1">
    <location>
        <begin position="354"/>
        <end position="381"/>
    </location>
</feature>
<protein>
    <submittedName>
        <fullName evidence="3">Uncharacterized protein</fullName>
    </submittedName>
</protein>
<proteinExistence type="predicted"/>
<keyword evidence="2" id="KW-0472">Membrane</keyword>
<keyword evidence="2" id="KW-1133">Transmembrane helix</keyword>
<organism evidence="3 4">
    <name type="scientific">Actinomyces respiraculi</name>
    <dbReference type="NCBI Taxonomy" id="2744574"/>
    <lineage>
        <taxon>Bacteria</taxon>
        <taxon>Bacillati</taxon>
        <taxon>Actinomycetota</taxon>
        <taxon>Actinomycetes</taxon>
        <taxon>Actinomycetales</taxon>
        <taxon>Actinomycetaceae</taxon>
        <taxon>Actinomyces</taxon>
    </lineage>
</organism>
<feature type="transmembrane region" description="Helical" evidence="2">
    <location>
        <begin position="20"/>
        <end position="43"/>
    </location>
</feature>
<reference evidence="3 4" key="1">
    <citation type="submission" date="2020-11" db="EMBL/GenBank/DDBJ databases">
        <title>Actinomyces sp. ZJ750.</title>
        <authorList>
            <person name="Zhou J."/>
        </authorList>
    </citation>
    <scope>NUCLEOTIDE SEQUENCE [LARGE SCALE GENOMIC DNA]</scope>
    <source>
        <strain evidence="3 4">ZJ750</strain>
    </source>
</reference>
<keyword evidence="4" id="KW-1185">Reference proteome</keyword>